<gene>
    <name evidence="2" type="ORF">Tci_026257</name>
</gene>
<name>A0A6L2KZ90_TANCI</name>
<sequence length="597" mass="67917">MMVMIVNSSYEQEPSYNQNYDDNYYPHESPSYPCCDYCGGSHETLQCQPDNQNVDFSDSYQIQTPQYLDVNPPSPEISNEEIFQAKGDLMKSIQTFLERFNCIPFEEKPQILFQTWETFFAIQCSQPEDSNELFQKLLKDLKELAETNAKLEFDFTSLRLIGTRHGNEGHYVQDKESLENPFNEIAVSKPDNESELELEATTDTELSGTEDIHPLVVQEPPQDSDIHQLIEECSVEVPEQQKQKMEDTIQPEHLLSMGYEHPSITPETESDEVKESIAENLLPIPSKCEVTLEDEIECDMPYKDDCSLVFTTFSNPLFKDNDDLDSSDDESLPDEDVPAEEFKIYSNLLFDEDEINSDKLDPYFFNVESDFVESLLNRDTFIDFSSKFDFSEELYAEIADTIIESIPLPIPVQDGNSQQEEINIVTDDVLPPSVENDDDDFDLLLGEADLFLVFDDSIPPGIENFSDDPEGDVRLLEELLNNDSILSHESYDSNFKDNPSIPRPPPEPPDERLINLVENDIPDNSIPPGIENVANDPEGDICFLEELLIIDSIFSHESSDSKFEDNPLIPRPPPEPPDVETDIGEEIAVVIIDNDDS</sequence>
<proteinExistence type="predicted"/>
<comment type="caution">
    <text evidence="2">The sequence shown here is derived from an EMBL/GenBank/DDBJ whole genome shotgun (WGS) entry which is preliminary data.</text>
</comment>
<protein>
    <recommendedName>
        <fullName evidence="3">Reverse transcriptase domain-containing protein</fullName>
    </recommendedName>
</protein>
<evidence type="ECO:0000256" key="1">
    <source>
        <dbReference type="SAM" id="MobiDB-lite"/>
    </source>
</evidence>
<reference evidence="2" key="1">
    <citation type="journal article" date="2019" name="Sci. Rep.">
        <title>Draft genome of Tanacetum cinerariifolium, the natural source of mosquito coil.</title>
        <authorList>
            <person name="Yamashiro T."/>
            <person name="Shiraishi A."/>
            <person name="Satake H."/>
            <person name="Nakayama K."/>
        </authorList>
    </citation>
    <scope>NUCLEOTIDE SEQUENCE</scope>
</reference>
<feature type="region of interest" description="Disordered" evidence="1">
    <location>
        <begin position="558"/>
        <end position="582"/>
    </location>
</feature>
<feature type="region of interest" description="Disordered" evidence="1">
    <location>
        <begin position="488"/>
        <end position="509"/>
    </location>
</feature>
<accession>A0A6L2KZ90</accession>
<organism evidence="2">
    <name type="scientific">Tanacetum cinerariifolium</name>
    <name type="common">Dalmatian daisy</name>
    <name type="synonym">Chrysanthemum cinerariifolium</name>
    <dbReference type="NCBI Taxonomy" id="118510"/>
    <lineage>
        <taxon>Eukaryota</taxon>
        <taxon>Viridiplantae</taxon>
        <taxon>Streptophyta</taxon>
        <taxon>Embryophyta</taxon>
        <taxon>Tracheophyta</taxon>
        <taxon>Spermatophyta</taxon>
        <taxon>Magnoliopsida</taxon>
        <taxon>eudicotyledons</taxon>
        <taxon>Gunneridae</taxon>
        <taxon>Pentapetalae</taxon>
        <taxon>asterids</taxon>
        <taxon>campanulids</taxon>
        <taxon>Asterales</taxon>
        <taxon>Asteraceae</taxon>
        <taxon>Asteroideae</taxon>
        <taxon>Anthemideae</taxon>
        <taxon>Anthemidinae</taxon>
        <taxon>Tanacetum</taxon>
    </lineage>
</organism>
<dbReference type="AlphaFoldDB" id="A0A6L2KZ90"/>
<evidence type="ECO:0008006" key="3">
    <source>
        <dbReference type="Google" id="ProtNLM"/>
    </source>
</evidence>
<dbReference type="EMBL" id="BKCJ010003307">
    <property type="protein sequence ID" value="GEU54279.1"/>
    <property type="molecule type" value="Genomic_DNA"/>
</dbReference>
<evidence type="ECO:0000313" key="2">
    <source>
        <dbReference type="EMBL" id="GEU54279.1"/>
    </source>
</evidence>